<reference evidence="1" key="2">
    <citation type="journal article" date="2015" name="Fish Shellfish Immunol.">
        <title>Early steps in the European eel (Anguilla anguilla)-Vibrio vulnificus interaction in the gills: Role of the RtxA13 toxin.</title>
        <authorList>
            <person name="Callol A."/>
            <person name="Pajuelo D."/>
            <person name="Ebbesson L."/>
            <person name="Teles M."/>
            <person name="MacKenzie S."/>
            <person name="Amaro C."/>
        </authorList>
    </citation>
    <scope>NUCLEOTIDE SEQUENCE</scope>
</reference>
<proteinExistence type="predicted"/>
<sequence>MLKCATDHT</sequence>
<name>A0A0E9XJY5_ANGAN</name>
<evidence type="ECO:0000313" key="1">
    <source>
        <dbReference type="EMBL" id="JAI02970.1"/>
    </source>
</evidence>
<reference evidence="1" key="1">
    <citation type="submission" date="2014-11" db="EMBL/GenBank/DDBJ databases">
        <authorList>
            <person name="Amaro Gonzalez C."/>
        </authorList>
    </citation>
    <scope>NUCLEOTIDE SEQUENCE</scope>
</reference>
<protein>
    <submittedName>
        <fullName evidence="1">Uncharacterized protein</fullName>
    </submittedName>
</protein>
<organism evidence="1">
    <name type="scientific">Anguilla anguilla</name>
    <name type="common">European freshwater eel</name>
    <name type="synonym">Muraena anguilla</name>
    <dbReference type="NCBI Taxonomy" id="7936"/>
    <lineage>
        <taxon>Eukaryota</taxon>
        <taxon>Metazoa</taxon>
        <taxon>Chordata</taxon>
        <taxon>Craniata</taxon>
        <taxon>Vertebrata</taxon>
        <taxon>Euteleostomi</taxon>
        <taxon>Actinopterygii</taxon>
        <taxon>Neopterygii</taxon>
        <taxon>Teleostei</taxon>
        <taxon>Anguilliformes</taxon>
        <taxon>Anguillidae</taxon>
        <taxon>Anguilla</taxon>
    </lineage>
</organism>
<accession>A0A0E9XJY5</accession>
<dbReference type="EMBL" id="GBXM01005608">
    <property type="protein sequence ID" value="JAI02970.1"/>
    <property type="molecule type" value="Transcribed_RNA"/>
</dbReference>